<dbReference type="SUPFAM" id="SSF50022">
    <property type="entry name" value="ISP domain"/>
    <property type="match status" value="1"/>
</dbReference>
<dbReference type="InterPro" id="IPR017941">
    <property type="entry name" value="Rieske_2Fe-2S"/>
</dbReference>
<protein>
    <submittedName>
        <fullName evidence="6">Naphthalene 1,2-dioxygenase/salicylate 5-hydroxylase system, ferredoxin component</fullName>
    </submittedName>
</protein>
<feature type="domain" description="Rieske" evidence="5">
    <location>
        <begin position="4"/>
        <end position="103"/>
    </location>
</feature>
<keyword evidence="2" id="KW-0479">Metal-binding</keyword>
<dbReference type="PANTHER" id="PTHR21496">
    <property type="entry name" value="FERREDOXIN-RELATED"/>
    <property type="match status" value="1"/>
</dbReference>
<sequence length="113" mass="12054">MAEWHDVAALTELSPGQVIEVIVGTEVVALANVAGQIFAIDGVCAHQGGPLGRGVLSREADGCRLTCPWHGWQYDPATGRQVLSQTIRQRVFPTRIAGDRIWVSVGAVSCSSQ</sequence>
<dbReference type="PANTHER" id="PTHR21496:SF23">
    <property type="entry name" value="3-PHENYLPROPIONATE_CINNAMIC ACID DIOXYGENASE FERREDOXIN SUBUNIT"/>
    <property type="match status" value="1"/>
</dbReference>
<evidence type="ECO:0000259" key="5">
    <source>
        <dbReference type="PROSITE" id="PS51296"/>
    </source>
</evidence>
<dbReference type="RefSeq" id="WP_145287782.1">
    <property type="nucleotide sequence ID" value="NZ_CP036291.1"/>
</dbReference>
<dbReference type="AlphaFoldDB" id="A0A518DF34"/>
<proteinExistence type="predicted"/>
<dbReference type="InterPro" id="IPR036922">
    <property type="entry name" value="Rieske_2Fe-2S_sf"/>
</dbReference>
<keyword evidence="7" id="KW-1185">Reference proteome</keyword>
<keyword evidence="1" id="KW-0001">2Fe-2S</keyword>
<reference evidence="6 7" key="1">
    <citation type="submission" date="2019-02" db="EMBL/GenBank/DDBJ databases">
        <title>Deep-cultivation of Planctomycetes and their phenomic and genomic characterization uncovers novel biology.</title>
        <authorList>
            <person name="Wiegand S."/>
            <person name="Jogler M."/>
            <person name="Boedeker C."/>
            <person name="Pinto D."/>
            <person name="Vollmers J."/>
            <person name="Rivas-Marin E."/>
            <person name="Kohn T."/>
            <person name="Peeters S.H."/>
            <person name="Heuer A."/>
            <person name="Rast P."/>
            <person name="Oberbeckmann S."/>
            <person name="Bunk B."/>
            <person name="Jeske O."/>
            <person name="Meyerdierks A."/>
            <person name="Storesund J.E."/>
            <person name="Kallscheuer N."/>
            <person name="Luecker S."/>
            <person name="Lage O.M."/>
            <person name="Pohl T."/>
            <person name="Merkel B.J."/>
            <person name="Hornburger P."/>
            <person name="Mueller R.-W."/>
            <person name="Bruemmer F."/>
            <person name="Labrenz M."/>
            <person name="Spormann A.M."/>
            <person name="Op den Camp H."/>
            <person name="Overmann J."/>
            <person name="Amann R."/>
            <person name="Jetten M.S.M."/>
            <person name="Mascher T."/>
            <person name="Medema M.H."/>
            <person name="Devos D.P."/>
            <person name="Kaster A.-K."/>
            <person name="Ovreas L."/>
            <person name="Rohde M."/>
            <person name="Galperin M.Y."/>
            <person name="Jogler C."/>
        </authorList>
    </citation>
    <scope>NUCLEOTIDE SEQUENCE [LARGE SCALE GENOMIC DNA]</scope>
    <source>
        <strain evidence="6 7">Pla175</strain>
    </source>
</reference>
<keyword evidence="6" id="KW-0223">Dioxygenase</keyword>
<evidence type="ECO:0000256" key="2">
    <source>
        <dbReference type="ARBA" id="ARBA00022723"/>
    </source>
</evidence>
<dbReference type="PROSITE" id="PS51296">
    <property type="entry name" value="RIESKE"/>
    <property type="match status" value="1"/>
</dbReference>
<dbReference type="GO" id="GO:0046872">
    <property type="term" value="F:metal ion binding"/>
    <property type="evidence" value="ECO:0007669"/>
    <property type="project" value="UniProtKB-KW"/>
</dbReference>
<keyword evidence="6" id="KW-0560">Oxidoreductase</keyword>
<dbReference type="EMBL" id="CP036291">
    <property type="protein sequence ID" value="QDU90052.1"/>
    <property type="molecule type" value="Genomic_DNA"/>
</dbReference>
<evidence type="ECO:0000256" key="1">
    <source>
        <dbReference type="ARBA" id="ARBA00022714"/>
    </source>
</evidence>
<keyword evidence="3" id="KW-0408">Iron</keyword>
<dbReference type="GO" id="GO:0051537">
    <property type="term" value="F:2 iron, 2 sulfur cluster binding"/>
    <property type="evidence" value="ECO:0007669"/>
    <property type="project" value="UniProtKB-KW"/>
</dbReference>
<dbReference type="OrthoDB" id="9795104at2"/>
<name>A0A518DF34_9BACT</name>
<evidence type="ECO:0000313" key="6">
    <source>
        <dbReference type="EMBL" id="QDU90052.1"/>
    </source>
</evidence>
<dbReference type="KEGG" id="pnd:Pla175_34510"/>
<dbReference type="Proteomes" id="UP000317429">
    <property type="component" value="Chromosome"/>
</dbReference>
<evidence type="ECO:0000256" key="3">
    <source>
        <dbReference type="ARBA" id="ARBA00023004"/>
    </source>
</evidence>
<dbReference type="GO" id="GO:0051213">
    <property type="term" value="F:dioxygenase activity"/>
    <property type="evidence" value="ECO:0007669"/>
    <property type="project" value="UniProtKB-KW"/>
</dbReference>
<dbReference type="Pfam" id="PF00355">
    <property type="entry name" value="Rieske"/>
    <property type="match status" value="1"/>
</dbReference>
<organism evidence="6 7">
    <name type="scientific">Pirellulimonas nuda</name>
    <dbReference type="NCBI Taxonomy" id="2528009"/>
    <lineage>
        <taxon>Bacteria</taxon>
        <taxon>Pseudomonadati</taxon>
        <taxon>Planctomycetota</taxon>
        <taxon>Planctomycetia</taxon>
        <taxon>Pirellulales</taxon>
        <taxon>Lacipirellulaceae</taxon>
        <taxon>Pirellulimonas</taxon>
    </lineage>
</organism>
<gene>
    <name evidence="6" type="primary">nagAb_3</name>
    <name evidence="6" type="ORF">Pla175_34510</name>
</gene>
<evidence type="ECO:0000256" key="4">
    <source>
        <dbReference type="ARBA" id="ARBA00023014"/>
    </source>
</evidence>
<dbReference type="Gene3D" id="2.102.10.10">
    <property type="entry name" value="Rieske [2Fe-2S] iron-sulphur domain"/>
    <property type="match status" value="1"/>
</dbReference>
<accession>A0A518DF34</accession>
<evidence type="ECO:0000313" key="7">
    <source>
        <dbReference type="Proteomes" id="UP000317429"/>
    </source>
</evidence>
<keyword evidence="4" id="KW-0411">Iron-sulfur</keyword>